<keyword evidence="1" id="KW-1133">Transmembrane helix</keyword>
<feature type="transmembrane region" description="Helical" evidence="1">
    <location>
        <begin position="9"/>
        <end position="31"/>
    </location>
</feature>
<accession>A0A067TD91</accession>
<dbReference type="AlphaFoldDB" id="A0A067TD91"/>
<keyword evidence="3" id="KW-1185">Reference proteome</keyword>
<evidence type="ECO:0000313" key="2">
    <source>
        <dbReference type="EMBL" id="KDR77864.1"/>
    </source>
</evidence>
<dbReference type="STRING" id="685588.A0A067TD91"/>
<keyword evidence="1" id="KW-0812">Transmembrane</keyword>
<dbReference type="HOGENOM" id="CLU_025462_3_0_1"/>
<dbReference type="InterPro" id="IPR021848">
    <property type="entry name" value="HODM_asu-like"/>
</dbReference>
<dbReference type="EMBL" id="KL142375">
    <property type="protein sequence ID" value="KDR77864.1"/>
    <property type="molecule type" value="Genomic_DNA"/>
</dbReference>
<dbReference type="Pfam" id="PF11927">
    <property type="entry name" value="HODM_asu-like"/>
    <property type="match status" value="1"/>
</dbReference>
<keyword evidence="1" id="KW-0472">Membrane</keyword>
<name>A0A067TD91_GALM3</name>
<dbReference type="Proteomes" id="UP000027222">
    <property type="component" value="Unassembled WGS sequence"/>
</dbReference>
<sequence length="389" mass="46042">MNTTELEPLLYCLAIIFLVCLTIYKIFRYYFAGSPDYFKLSGVAPPTPLWDFDIDKAKPRPYRPFRWEYHQNMALKKMEPDWWIELESTYRERIAQRKRLYADHGNAIIDMLPGSGSACKELMEMVIQFLCTRYPNQFQVDWRSGIFHNRILGISSNTKIVNPLEFLLEHVPEDFLIVQEDTRTGLYVLRAAVSCSAVGWRLAEKMGKPLHEVHGPVPDYKEKMQSSMDRYFTNMPCEKPIQRGSWSLEIGQLLYSQPGDPHFGFRERQEPNLQVEDIFLRVDWQTLRRLPKSRAIVFNFKALFTPVIDFRNEPYIPKLFSKILREAKKPYLDYKSTHHVEHVVLPALDLWVKEQEDKGWVPKDWKERTLDEDPYFPGWDARWAYRGTM</sequence>
<gene>
    <name evidence="2" type="ORF">GALMADRAFT_65410</name>
</gene>
<evidence type="ECO:0000313" key="3">
    <source>
        <dbReference type="Proteomes" id="UP000027222"/>
    </source>
</evidence>
<dbReference type="OrthoDB" id="5043642at2759"/>
<evidence type="ECO:0000256" key="1">
    <source>
        <dbReference type="SAM" id="Phobius"/>
    </source>
</evidence>
<reference evidence="3" key="1">
    <citation type="journal article" date="2014" name="Proc. Natl. Acad. Sci. U.S.A.">
        <title>Extensive sampling of basidiomycete genomes demonstrates inadequacy of the white-rot/brown-rot paradigm for wood decay fungi.</title>
        <authorList>
            <person name="Riley R."/>
            <person name="Salamov A.A."/>
            <person name="Brown D.W."/>
            <person name="Nagy L.G."/>
            <person name="Floudas D."/>
            <person name="Held B.W."/>
            <person name="Levasseur A."/>
            <person name="Lombard V."/>
            <person name="Morin E."/>
            <person name="Otillar R."/>
            <person name="Lindquist E.A."/>
            <person name="Sun H."/>
            <person name="LaButti K.M."/>
            <person name="Schmutz J."/>
            <person name="Jabbour D."/>
            <person name="Luo H."/>
            <person name="Baker S.E."/>
            <person name="Pisabarro A.G."/>
            <person name="Walton J.D."/>
            <person name="Blanchette R.A."/>
            <person name="Henrissat B."/>
            <person name="Martin F."/>
            <person name="Cullen D."/>
            <person name="Hibbett D.S."/>
            <person name="Grigoriev I.V."/>
        </authorList>
    </citation>
    <scope>NUCLEOTIDE SEQUENCE [LARGE SCALE GENOMIC DNA]</scope>
    <source>
        <strain evidence="3">CBS 339.88</strain>
    </source>
</reference>
<proteinExistence type="predicted"/>
<protein>
    <submittedName>
        <fullName evidence="2">Uncharacterized protein</fullName>
    </submittedName>
</protein>
<organism evidence="2 3">
    <name type="scientific">Galerina marginata (strain CBS 339.88)</name>
    <dbReference type="NCBI Taxonomy" id="685588"/>
    <lineage>
        <taxon>Eukaryota</taxon>
        <taxon>Fungi</taxon>
        <taxon>Dikarya</taxon>
        <taxon>Basidiomycota</taxon>
        <taxon>Agaricomycotina</taxon>
        <taxon>Agaricomycetes</taxon>
        <taxon>Agaricomycetidae</taxon>
        <taxon>Agaricales</taxon>
        <taxon>Agaricineae</taxon>
        <taxon>Strophariaceae</taxon>
        <taxon>Galerina</taxon>
    </lineage>
</organism>